<name>A0ABT5D824_9BACT</name>
<dbReference type="InterPro" id="IPR011330">
    <property type="entry name" value="Glyco_hydro/deAcase_b/a-brl"/>
</dbReference>
<dbReference type="Gene3D" id="3.20.20.370">
    <property type="entry name" value="Glycoside hydrolase/deacetylase"/>
    <property type="match status" value="1"/>
</dbReference>
<dbReference type="PANTHER" id="PTHR43123">
    <property type="entry name" value="POLYSACCHARIDE DEACETYLASE-RELATED"/>
    <property type="match status" value="1"/>
</dbReference>
<dbReference type="PROSITE" id="PS51677">
    <property type="entry name" value="NODB"/>
    <property type="match status" value="1"/>
</dbReference>
<organism evidence="3 4">
    <name type="scientific">Stigmatella ashevillensis</name>
    <dbReference type="NCBI Taxonomy" id="2995309"/>
    <lineage>
        <taxon>Bacteria</taxon>
        <taxon>Pseudomonadati</taxon>
        <taxon>Myxococcota</taxon>
        <taxon>Myxococcia</taxon>
        <taxon>Myxococcales</taxon>
        <taxon>Cystobacterineae</taxon>
        <taxon>Archangiaceae</taxon>
        <taxon>Stigmatella</taxon>
    </lineage>
</organism>
<evidence type="ECO:0000259" key="2">
    <source>
        <dbReference type="PROSITE" id="PS51677"/>
    </source>
</evidence>
<accession>A0ABT5D824</accession>
<dbReference type="Pfam" id="PF01522">
    <property type="entry name" value="Polysacc_deac_1"/>
    <property type="match status" value="1"/>
</dbReference>
<evidence type="ECO:0000256" key="1">
    <source>
        <dbReference type="SAM" id="MobiDB-lite"/>
    </source>
</evidence>
<dbReference type="SUPFAM" id="SSF88713">
    <property type="entry name" value="Glycoside hydrolase/deacetylase"/>
    <property type="match status" value="1"/>
</dbReference>
<evidence type="ECO:0000313" key="3">
    <source>
        <dbReference type="EMBL" id="MDC0709807.1"/>
    </source>
</evidence>
<evidence type="ECO:0000313" key="4">
    <source>
        <dbReference type="Proteomes" id="UP001221838"/>
    </source>
</evidence>
<dbReference type="Proteomes" id="UP001221838">
    <property type="component" value="Unassembled WGS sequence"/>
</dbReference>
<dbReference type="RefSeq" id="WP_272138680.1">
    <property type="nucleotide sequence ID" value="NZ_JAQNDM010000002.1"/>
</dbReference>
<protein>
    <submittedName>
        <fullName evidence="3">Polysaccharide deacetylase family protein</fullName>
    </submittedName>
</protein>
<feature type="domain" description="NodB homology" evidence="2">
    <location>
        <begin position="97"/>
        <end position="315"/>
    </location>
</feature>
<sequence length="337" mass="37486">MFEAFHRLKTSRREVMARGTALATAGLISPILGSAQPEQAPLAPKPPVRGTASPGDRPAFWPGNARLVISVSMQFEAGAQGEHADGPFPRLEPKYPDSITPTWYAYGMREGVPRLLDLWDRFGVKVTSHMVGRAVDLEPKLAREIVERGHEAAAHGQTWTPQYSMTPEEERASYLANIASIERATGTRPLGFNAFWMRQTPHTLKLLQELGFSYHIDDLSRDEPSIRILNGKPFAVVPYTLRNNDIARFDNPAMTAAAFAQELKDEFDVLYAEAQHRRRMMSVSVHDRIGGTPARVKALGEFIAYAQKQPGVVFLRKDAISRWALAQADTPREAGAR</sequence>
<dbReference type="PANTHER" id="PTHR43123:SF1">
    <property type="entry name" value="POLYSACCHARIDE DEACETYLASE-RELATED"/>
    <property type="match status" value="1"/>
</dbReference>
<dbReference type="EMBL" id="JAQNDM010000002">
    <property type="protein sequence ID" value="MDC0709807.1"/>
    <property type="molecule type" value="Genomic_DNA"/>
</dbReference>
<keyword evidence="4" id="KW-1185">Reference proteome</keyword>
<proteinExistence type="predicted"/>
<feature type="region of interest" description="Disordered" evidence="1">
    <location>
        <begin position="36"/>
        <end position="57"/>
    </location>
</feature>
<dbReference type="InterPro" id="IPR002509">
    <property type="entry name" value="NODB_dom"/>
</dbReference>
<comment type="caution">
    <text evidence="3">The sequence shown here is derived from an EMBL/GenBank/DDBJ whole genome shotgun (WGS) entry which is preliminary data.</text>
</comment>
<gene>
    <name evidence="3" type="ORF">POL68_15145</name>
</gene>
<reference evidence="3 4" key="1">
    <citation type="submission" date="2022-11" db="EMBL/GenBank/DDBJ databases">
        <title>Minimal conservation of predation-associated metabolite biosynthetic gene clusters underscores biosynthetic potential of Myxococcota including descriptions for ten novel species: Archangium lansinium sp. nov., Myxococcus landrumus sp. nov., Nannocystis bai.</title>
        <authorList>
            <person name="Ahearne A."/>
            <person name="Stevens C."/>
            <person name="Dowd S."/>
        </authorList>
    </citation>
    <scope>NUCLEOTIDE SEQUENCE [LARGE SCALE GENOMIC DNA]</scope>
    <source>
        <strain evidence="3 4">NCWAL01</strain>
    </source>
</reference>